<evidence type="ECO:0000313" key="2">
    <source>
        <dbReference type="EMBL" id="CAB4157883.1"/>
    </source>
</evidence>
<dbReference type="EMBL" id="LR798345">
    <property type="protein sequence ID" value="CAB5225653.1"/>
    <property type="molecule type" value="Genomic_DNA"/>
</dbReference>
<dbReference type="EMBL" id="LR796656">
    <property type="protein sequence ID" value="CAB4157883.1"/>
    <property type="molecule type" value="Genomic_DNA"/>
</dbReference>
<dbReference type="EMBL" id="LR796557">
    <property type="protein sequence ID" value="CAB4151708.1"/>
    <property type="molecule type" value="Genomic_DNA"/>
</dbReference>
<organism evidence="2">
    <name type="scientific">uncultured Caudovirales phage</name>
    <dbReference type="NCBI Taxonomy" id="2100421"/>
    <lineage>
        <taxon>Viruses</taxon>
        <taxon>Duplodnaviria</taxon>
        <taxon>Heunggongvirae</taxon>
        <taxon>Uroviricota</taxon>
        <taxon>Caudoviricetes</taxon>
        <taxon>Peduoviridae</taxon>
        <taxon>Maltschvirus</taxon>
        <taxon>Maltschvirus maltsch</taxon>
    </lineage>
</organism>
<gene>
    <name evidence="1" type="ORF">UFOVP590_31</name>
    <name evidence="2" type="ORF">UFOVP685_53</name>
    <name evidence="3" type="ORF">UFOVP750_60</name>
</gene>
<proteinExistence type="predicted"/>
<sequence length="99" mass="11778">MTYYLNEDKTYRQCDATEWGNQFEQMDRHVGNDFIEGYHVSTVWLGLDHSYFSGPLLLFETIVFKGLEDIYMDRYTTWDEAVEGHKKAIQWVLEGCHED</sequence>
<evidence type="ECO:0000313" key="3">
    <source>
        <dbReference type="EMBL" id="CAB5225653.1"/>
    </source>
</evidence>
<evidence type="ECO:0000313" key="1">
    <source>
        <dbReference type="EMBL" id="CAB4151708.1"/>
    </source>
</evidence>
<name>A0A6J5NG39_9CAUD</name>
<accession>A0A6J5NG39</accession>
<reference evidence="2" key="1">
    <citation type="submission" date="2020-04" db="EMBL/GenBank/DDBJ databases">
        <authorList>
            <person name="Chiriac C."/>
            <person name="Salcher M."/>
            <person name="Ghai R."/>
            <person name="Kavagutti S V."/>
        </authorList>
    </citation>
    <scope>NUCLEOTIDE SEQUENCE</scope>
</reference>
<protein>
    <submittedName>
        <fullName evidence="2">Uncharacterized protein</fullName>
    </submittedName>
</protein>